<evidence type="ECO:0000256" key="1">
    <source>
        <dbReference type="ARBA" id="ARBA00010652"/>
    </source>
</evidence>
<dbReference type="AlphaFoldDB" id="A0A653ERH2"/>
<dbReference type="Pfam" id="PF12484">
    <property type="entry name" value="PPE-SVP"/>
    <property type="match status" value="1"/>
</dbReference>
<evidence type="ECO:0000313" key="5">
    <source>
        <dbReference type="EMBL" id="VTP00144.1"/>
    </source>
</evidence>
<dbReference type="PANTHER" id="PTHR46766:SF1">
    <property type="entry name" value="GLUTAMINE-RICH PROTEIN 2"/>
    <property type="match status" value="1"/>
</dbReference>
<evidence type="ECO:0000256" key="2">
    <source>
        <dbReference type="SAM" id="MobiDB-lite"/>
    </source>
</evidence>
<dbReference type="Gene3D" id="1.20.1260.20">
    <property type="entry name" value="PPE superfamily"/>
    <property type="match status" value="1"/>
</dbReference>
<dbReference type="InterPro" id="IPR000030">
    <property type="entry name" value="PPE_dom"/>
</dbReference>
<feature type="domain" description="PPE" evidence="3">
    <location>
        <begin position="5"/>
        <end position="167"/>
    </location>
</feature>
<dbReference type="GO" id="GO:0052572">
    <property type="term" value="P:response to host immune response"/>
    <property type="evidence" value="ECO:0007669"/>
    <property type="project" value="TreeGrafter"/>
</dbReference>
<protein>
    <submittedName>
        <fullName evidence="5">Putative PPE family protein PPE29</fullName>
    </submittedName>
</protein>
<feature type="domain" description="PPE family C-terminal" evidence="4">
    <location>
        <begin position="286"/>
        <end position="380"/>
    </location>
</feature>
<sequence>MILEFSWLPPEINSARIFAGAGSGPLFTAATAWEGLASDLAASASSFDSVITGLTNGLWSGPASAAMAAAAAPYVGWLSAAADRAQLAAGQARAAATAFETAQTATVHPAAVTANRTSFLSLVATNFLGQNTPAIAATEFDYLEMWAQDVAAMVGYHSGATSVASVLTPFSMPPLDLAGLASTATAAVSPAVQGAVAALPGAVTAVQSATSAVPVQSLISVAQIGMYPASMLMSPMMQLANSANTSTVGLAGSTAAGLAADAPQFVGDAAPALKGLGGGGLGAGMSAGLGQARMVGAMSVPPTWQGSTPAGMTSSAMRGLGAMANPAPLAPPAAAPTGGMPMMPMPTAMGGAGAGMPGGMTGRGGAGSHVTQQRPSVVPRTGIG</sequence>
<dbReference type="FunFam" id="1.20.1260.20:FF:000001">
    <property type="entry name" value="PPE family protein PPE41"/>
    <property type="match status" value="1"/>
</dbReference>
<gene>
    <name evidence="5" type="ORF">BIN_B_03320</name>
</gene>
<accession>A0A653ERH2</accession>
<evidence type="ECO:0000259" key="3">
    <source>
        <dbReference type="Pfam" id="PF00823"/>
    </source>
</evidence>
<evidence type="ECO:0000259" key="4">
    <source>
        <dbReference type="Pfam" id="PF12484"/>
    </source>
</evidence>
<comment type="similarity">
    <text evidence="1">Belongs to the mycobacterial PPE family.</text>
</comment>
<feature type="region of interest" description="Disordered" evidence="2">
    <location>
        <begin position="363"/>
        <end position="384"/>
    </location>
</feature>
<organism evidence="5">
    <name type="scientific">Mycobacterium riyadhense</name>
    <dbReference type="NCBI Taxonomy" id="486698"/>
    <lineage>
        <taxon>Bacteria</taxon>
        <taxon>Bacillati</taxon>
        <taxon>Actinomycetota</taxon>
        <taxon>Actinomycetes</taxon>
        <taxon>Mycobacteriales</taxon>
        <taxon>Mycobacteriaceae</taxon>
        <taxon>Mycobacterium</taxon>
    </lineage>
</organism>
<dbReference type="InterPro" id="IPR038332">
    <property type="entry name" value="PPE_sf"/>
</dbReference>
<dbReference type="EMBL" id="LR589099">
    <property type="protein sequence ID" value="VTP00144.1"/>
    <property type="molecule type" value="Genomic_DNA"/>
</dbReference>
<dbReference type="PANTHER" id="PTHR46766">
    <property type="entry name" value="GLUTAMINE-RICH PROTEIN 2"/>
    <property type="match status" value="1"/>
</dbReference>
<dbReference type="InterPro" id="IPR022171">
    <property type="entry name" value="PPE_C"/>
</dbReference>
<reference evidence="5" key="1">
    <citation type="submission" date="2019-05" db="EMBL/GenBank/DDBJ databases">
        <authorList>
            <person name="Naeem R."/>
            <person name="Antony C."/>
            <person name="Guan Q."/>
        </authorList>
    </citation>
    <scope>NUCLEOTIDE SEQUENCE</scope>
    <source>
        <strain evidence="5">2</strain>
    </source>
</reference>
<proteinExistence type="inferred from homology"/>
<name>A0A653ERH2_9MYCO</name>
<dbReference type="Pfam" id="PF00823">
    <property type="entry name" value="PPE"/>
    <property type="match status" value="1"/>
</dbReference>
<dbReference type="SUPFAM" id="SSF140459">
    <property type="entry name" value="PE/PPE dimer-like"/>
    <property type="match status" value="1"/>
</dbReference>